<gene>
    <name evidence="1" type="ordered locus">Rvan_0247</name>
</gene>
<organism evidence="1 2">
    <name type="scientific">Rhodomicrobium vannielii (strain ATCC 17100 / DSM 162 / LMG 4299 / NCIMB 10020 / ATH 3.1.1)</name>
    <dbReference type="NCBI Taxonomy" id="648757"/>
    <lineage>
        <taxon>Bacteria</taxon>
        <taxon>Pseudomonadati</taxon>
        <taxon>Pseudomonadota</taxon>
        <taxon>Alphaproteobacteria</taxon>
        <taxon>Hyphomicrobiales</taxon>
        <taxon>Hyphomicrobiaceae</taxon>
        <taxon>Rhodomicrobium</taxon>
    </lineage>
</organism>
<keyword evidence="2" id="KW-1185">Reference proteome</keyword>
<proteinExistence type="predicted"/>
<dbReference type="HOGENOM" id="CLU_794277_0_0_5"/>
<name>E3I6H6_RHOVT</name>
<evidence type="ECO:0000313" key="2">
    <source>
        <dbReference type="Proteomes" id="UP000001399"/>
    </source>
</evidence>
<dbReference type="AlphaFoldDB" id="E3I6H6"/>
<dbReference type="Proteomes" id="UP000001399">
    <property type="component" value="Chromosome"/>
</dbReference>
<dbReference type="STRING" id="648757.Rvan_0247"/>
<dbReference type="KEGG" id="rva:Rvan_0247"/>
<reference evidence="2" key="1">
    <citation type="journal article" date="2011" name="J. Bacteriol.">
        <title>Genome sequences of eight morphologically diverse alphaproteobacteria.</title>
        <authorList>
            <consortium name="US DOE Joint Genome Institute"/>
            <person name="Brown P.J."/>
            <person name="Kysela D.T."/>
            <person name="Buechlein A."/>
            <person name="Hemmerich C."/>
            <person name="Brun Y.V."/>
        </authorList>
    </citation>
    <scope>NUCLEOTIDE SEQUENCE [LARGE SCALE GENOMIC DNA]</scope>
    <source>
        <strain evidence="2">ATCC 17100 / ATH 3.1.1 / DSM 162 / LMG 4299</strain>
    </source>
</reference>
<accession>E3I6H6</accession>
<sequence>MRRERIIKAVNSLREALHAAQIRELLRVARTGQQADGVNRTQRILLAYNEFTRHYQQFGDEEKDLMTFFGLNPLLDLAFWSSLIDGEQSVNRKLLSDVDVGAYNVIFVMPKLRELLTRDTDKGELVIADAQGVEREIRRVRVLIAEKERSLTDPQIVINVIRSMDELYGSLSSLHPDMGVSLAIGSIDSGGAKSFDFFGAGVVMDDMSTLLVNVWDRVKYSPEENFRYQIEVAMMAAGFVSRIKEAQAQQIIGEELAQRTMRVVAKSIETLFRSGAYTEEMDAGREVRASNVLKPRTQLIEFKHEDRADVKRDDARPALDAAAVPMPKAADILRDLQDQLDLKETAEAA</sequence>
<protein>
    <submittedName>
        <fullName evidence="1">Uncharacterized protein</fullName>
    </submittedName>
</protein>
<dbReference type="EMBL" id="CP002292">
    <property type="protein sequence ID" value="ADP69537.1"/>
    <property type="molecule type" value="Genomic_DNA"/>
</dbReference>
<evidence type="ECO:0000313" key="1">
    <source>
        <dbReference type="EMBL" id="ADP69537.1"/>
    </source>
</evidence>